<feature type="region of interest" description="Disordered" evidence="1">
    <location>
        <begin position="1"/>
        <end position="27"/>
    </location>
</feature>
<feature type="region of interest" description="Disordered" evidence="1">
    <location>
        <begin position="63"/>
        <end position="86"/>
    </location>
</feature>
<dbReference type="EMBL" id="JAIFRP010000011">
    <property type="protein sequence ID" value="KAK2586665.1"/>
    <property type="molecule type" value="Genomic_DNA"/>
</dbReference>
<evidence type="ECO:0000313" key="3">
    <source>
        <dbReference type="Proteomes" id="UP001258017"/>
    </source>
</evidence>
<sequence length="107" mass="12500">MSEGHDGDTTKHDFGYAEGDEEKEEAKRIPRRCIYESKIRRWKAVRRAGSHDELWHSTRSTLDERSHPRWPPSVTRCRPSHGHVGKPIGIQKLIERSTSLREIERNS</sequence>
<comment type="caution">
    <text evidence="2">The sequence shown here is derived from an EMBL/GenBank/DDBJ whole genome shotgun (WGS) entry which is preliminary data.</text>
</comment>
<name>A0AAD9RVE6_9HYME</name>
<evidence type="ECO:0000313" key="2">
    <source>
        <dbReference type="EMBL" id="KAK2586665.1"/>
    </source>
</evidence>
<gene>
    <name evidence="2" type="ORF">KPH14_011708</name>
</gene>
<reference evidence="2" key="1">
    <citation type="submission" date="2021-08" db="EMBL/GenBank/DDBJ databases">
        <authorList>
            <person name="Misof B."/>
            <person name="Oliver O."/>
            <person name="Podsiadlowski L."/>
            <person name="Donath A."/>
            <person name="Peters R."/>
            <person name="Mayer C."/>
            <person name="Rust J."/>
            <person name="Gunkel S."/>
            <person name="Lesny P."/>
            <person name="Martin S."/>
            <person name="Oeyen J.P."/>
            <person name="Petersen M."/>
            <person name="Panagiotis P."/>
            <person name="Wilbrandt J."/>
            <person name="Tanja T."/>
        </authorList>
    </citation>
    <scope>NUCLEOTIDE SEQUENCE</scope>
    <source>
        <strain evidence="2">GBR_01_08_01A</strain>
        <tissue evidence="2">Thorax + abdomen</tissue>
    </source>
</reference>
<feature type="compositionally biased region" description="Basic and acidic residues" evidence="1">
    <location>
        <begin position="1"/>
        <end position="15"/>
    </location>
</feature>
<accession>A0AAD9RVE6</accession>
<dbReference type="AlphaFoldDB" id="A0AAD9RVE6"/>
<evidence type="ECO:0000256" key="1">
    <source>
        <dbReference type="SAM" id="MobiDB-lite"/>
    </source>
</evidence>
<protein>
    <submittedName>
        <fullName evidence="2">Uncharacterized protein</fullName>
    </submittedName>
</protein>
<reference evidence="2" key="2">
    <citation type="journal article" date="2023" name="Commun. Biol.">
        <title>Intrasexual cuticular hydrocarbon dimorphism in a wasp sheds light on hydrocarbon biosynthesis genes in Hymenoptera.</title>
        <authorList>
            <person name="Moris V.C."/>
            <person name="Podsiadlowski L."/>
            <person name="Martin S."/>
            <person name="Oeyen J.P."/>
            <person name="Donath A."/>
            <person name="Petersen M."/>
            <person name="Wilbrandt J."/>
            <person name="Misof B."/>
            <person name="Liedtke D."/>
            <person name="Thamm M."/>
            <person name="Scheiner R."/>
            <person name="Schmitt T."/>
            <person name="Niehuis O."/>
        </authorList>
    </citation>
    <scope>NUCLEOTIDE SEQUENCE</scope>
    <source>
        <strain evidence="2">GBR_01_08_01A</strain>
    </source>
</reference>
<proteinExistence type="predicted"/>
<keyword evidence="3" id="KW-1185">Reference proteome</keyword>
<dbReference type="Proteomes" id="UP001258017">
    <property type="component" value="Unassembled WGS sequence"/>
</dbReference>
<organism evidence="2 3">
    <name type="scientific">Odynerus spinipes</name>
    <dbReference type="NCBI Taxonomy" id="1348599"/>
    <lineage>
        <taxon>Eukaryota</taxon>
        <taxon>Metazoa</taxon>
        <taxon>Ecdysozoa</taxon>
        <taxon>Arthropoda</taxon>
        <taxon>Hexapoda</taxon>
        <taxon>Insecta</taxon>
        <taxon>Pterygota</taxon>
        <taxon>Neoptera</taxon>
        <taxon>Endopterygota</taxon>
        <taxon>Hymenoptera</taxon>
        <taxon>Apocrita</taxon>
        <taxon>Aculeata</taxon>
        <taxon>Vespoidea</taxon>
        <taxon>Vespidae</taxon>
        <taxon>Eumeninae</taxon>
        <taxon>Odynerus</taxon>
    </lineage>
</organism>